<name>A0A8J7K0J5_9NEIS</name>
<dbReference type="InterPro" id="IPR058581">
    <property type="entry name" value="TM_HPP"/>
</dbReference>
<keyword evidence="1" id="KW-0472">Membrane</keyword>
<evidence type="ECO:0000259" key="2">
    <source>
        <dbReference type="Pfam" id="PF04982"/>
    </source>
</evidence>
<keyword evidence="1" id="KW-1133">Transmembrane helix</keyword>
<dbReference type="RefSeq" id="WP_194114642.1">
    <property type="nucleotide sequence ID" value="NZ_JADFUA010000001.1"/>
</dbReference>
<feature type="transmembrane region" description="Helical" evidence="1">
    <location>
        <begin position="115"/>
        <end position="136"/>
    </location>
</feature>
<feature type="transmembrane region" description="Helical" evidence="1">
    <location>
        <begin position="79"/>
        <end position="95"/>
    </location>
</feature>
<evidence type="ECO:0000313" key="3">
    <source>
        <dbReference type="EMBL" id="MBE9608141.1"/>
    </source>
</evidence>
<reference evidence="3 4" key="1">
    <citation type="submission" date="2020-10" db="EMBL/GenBank/DDBJ databases">
        <title>The genome sequence of Chitinilyticum litopenaei 4Y14.</title>
        <authorList>
            <person name="Liu Y."/>
        </authorList>
    </citation>
    <scope>NUCLEOTIDE SEQUENCE [LARGE SCALE GENOMIC DNA]</scope>
    <source>
        <strain evidence="3 4">4Y14</strain>
    </source>
</reference>
<comment type="caution">
    <text evidence="3">The sequence shown here is derived from an EMBL/GenBank/DDBJ whole genome shotgun (WGS) entry which is preliminary data.</text>
</comment>
<proteinExistence type="predicted"/>
<feature type="domain" description="HPP transmembrane region" evidence="2">
    <location>
        <begin position="4"/>
        <end position="141"/>
    </location>
</feature>
<feature type="transmembrane region" description="Helical" evidence="1">
    <location>
        <begin position="57"/>
        <end position="74"/>
    </location>
</feature>
<organism evidence="3 4">
    <name type="scientific">Chitinilyticum piscinae</name>
    <dbReference type="NCBI Taxonomy" id="2866724"/>
    <lineage>
        <taxon>Bacteria</taxon>
        <taxon>Pseudomonadati</taxon>
        <taxon>Pseudomonadota</taxon>
        <taxon>Betaproteobacteria</taxon>
        <taxon>Neisseriales</taxon>
        <taxon>Chitinibacteraceae</taxon>
        <taxon>Chitinilyticum</taxon>
    </lineage>
</organism>
<protein>
    <submittedName>
        <fullName evidence="3">HPP family protein</fullName>
    </submittedName>
</protein>
<sequence length="153" mass="15694">MPLLPALRAGIGAMLALFVLALLSRQSLPLLMAPFGASCAILFALPASPLAHPRNVIGGHVITAATGLLVLHLLGSSPLTLALAGGLGIALMLLTDTLHPPAGANPLLILLAPTLLPWSFLLTPVLTGAVLLVLAARSYHHGMATFARLRDAT</sequence>
<dbReference type="InterPro" id="IPR007065">
    <property type="entry name" value="HPP"/>
</dbReference>
<dbReference type="PANTHER" id="PTHR33741">
    <property type="entry name" value="TRANSMEMBRANE PROTEIN DDB_G0269096-RELATED"/>
    <property type="match status" value="1"/>
</dbReference>
<evidence type="ECO:0000256" key="1">
    <source>
        <dbReference type="SAM" id="Phobius"/>
    </source>
</evidence>
<feature type="transmembrane region" description="Helical" evidence="1">
    <location>
        <begin position="6"/>
        <end position="23"/>
    </location>
</feature>
<gene>
    <name evidence="3" type="ORF">INR99_02155</name>
</gene>
<keyword evidence="4" id="KW-1185">Reference proteome</keyword>
<dbReference type="EMBL" id="JADFUA010000001">
    <property type="protein sequence ID" value="MBE9608141.1"/>
    <property type="molecule type" value="Genomic_DNA"/>
</dbReference>
<dbReference type="PANTHER" id="PTHR33741:SF5">
    <property type="entry name" value="TRANSMEMBRANE PROTEIN DDB_G0269096-RELATED"/>
    <property type="match status" value="1"/>
</dbReference>
<accession>A0A8J7K0J5</accession>
<evidence type="ECO:0000313" key="4">
    <source>
        <dbReference type="Proteomes" id="UP000604481"/>
    </source>
</evidence>
<keyword evidence="1" id="KW-0812">Transmembrane</keyword>
<dbReference type="AlphaFoldDB" id="A0A8J7K0J5"/>
<dbReference type="Pfam" id="PF04982">
    <property type="entry name" value="TM_HPP"/>
    <property type="match status" value="1"/>
</dbReference>
<dbReference type="Proteomes" id="UP000604481">
    <property type="component" value="Unassembled WGS sequence"/>
</dbReference>
<feature type="transmembrane region" description="Helical" evidence="1">
    <location>
        <begin position="30"/>
        <end position="51"/>
    </location>
</feature>